<gene>
    <name evidence="1" type="ORF">LAL4801_05943</name>
</gene>
<evidence type="ECO:0000313" key="1">
    <source>
        <dbReference type="EMBL" id="CTQ47481.1"/>
    </source>
</evidence>
<dbReference type="Gene3D" id="3.40.50.150">
    <property type="entry name" value="Vaccinia Virus protein VP39"/>
    <property type="match status" value="1"/>
</dbReference>
<dbReference type="SUPFAM" id="SSF53335">
    <property type="entry name" value="S-adenosyl-L-methionine-dependent methyltransferases"/>
    <property type="match status" value="1"/>
</dbReference>
<reference evidence="2" key="1">
    <citation type="submission" date="2015-07" db="EMBL/GenBank/DDBJ databases">
        <authorList>
            <person name="Rodrigo-Torres Lidia"/>
            <person name="Arahal R.David."/>
        </authorList>
    </citation>
    <scope>NUCLEOTIDE SEQUENCE [LARGE SCALE GENOMIC DNA]</scope>
    <source>
        <strain evidence="2">CECT 4801</strain>
    </source>
</reference>
<proteinExistence type="predicted"/>
<accession>A0A0M6YEN6</accession>
<dbReference type="AlphaFoldDB" id="A0A0M6YEN6"/>
<dbReference type="EMBL" id="CXST01000007">
    <property type="protein sequence ID" value="CTQ47481.1"/>
    <property type="molecule type" value="Genomic_DNA"/>
</dbReference>
<sequence>MKKSVYSRPNKPMFVPVQRRNSEAIPEVREIQEPLVIDRASECHVTPADVAARMVDYLGRPGDLNTLEPSAGTGALVSALLASGHSPNEICAVERHHKLARTVRRLGVAVFEECFFEYAERVRGRVEFPRIIMNPPFSQVRRHMKAARSLLGRIGHQGPSTLVALVPITFEHEGAETMEILPEDTFSTCRVRTKIVRIVAF</sequence>
<keyword evidence="2" id="KW-1185">Reference proteome</keyword>
<evidence type="ECO:0008006" key="3">
    <source>
        <dbReference type="Google" id="ProtNLM"/>
    </source>
</evidence>
<protein>
    <recommendedName>
        <fullName evidence="3">Methyltransferase type 11</fullName>
    </recommendedName>
</protein>
<dbReference type="InterPro" id="IPR029063">
    <property type="entry name" value="SAM-dependent_MTases_sf"/>
</dbReference>
<evidence type="ECO:0000313" key="2">
    <source>
        <dbReference type="Proteomes" id="UP000048926"/>
    </source>
</evidence>
<dbReference type="OrthoDB" id="270332at2"/>
<dbReference type="PRINTS" id="PR00507">
    <property type="entry name" value="N12N6MTFRASE"/>
</dbReference>
<organism evidence="1 2">
    <name type="scientific">Roseibium aggregatum</name>
    <dbReference type="NCBI Taxonomy" id="187304"/>
    <lineage>
        <taxon>Bacteria</taxon>
        <taxon>Pseudomonadati</taxon>
        <taxon>Pseudomonadota</taxon>
        <taxon>Alphaproteobacteria</taxon>
        <taxon>Hyphomicrobiales</taxon>
        <taxon>Stappiaceae</taxon>
        <taxon>Roseibium</taxon>
    </lineage>
</organism>
<dbReference type="RefSeq" id="WP_055661504.1">
    <property type="nucleotide sequence ID" value="NZ_CXST01000007.1"/>
</dbReference>
<name>A0A0M6YEN6_9HYPH</name>
<dbReference type="Proteomes" id="UP000048926">
    <property type="component" value="Unassembled WGS sequence"/>
</dbReference>